<evidence type="ECO:0000313" key="1">
    <source>
        <dbReference type="EMBL" id="KKN30819.1"/>
    </source>
</evidence>
<accession>A0A0F9PKZ7</accession>
<dbReference type="EMBL" id="LAZR01002378">
    <property type="protein sequence ID" value="KKN30819.1"/>
    <property type="molecule type" value="Genomic_DNA"/>
</dbReference>
<name>A0A0F9PKZ7_9ZZZZ</name>
<reference evidence="1" key="1">
    <citation type="journal article" date="2015" name="Nature">
        <title>Complex archaea that bridge the gap between prokaryotes and eukaryotes.</title>
        <authorList>
            <person name="Spang A."/>
            <person name="Saw J.H."/>
            <person name="Jorgensen S.L."/>
            <person name="Zaremba-Niedzwiedzka K."/>
            <person name="Martijn J."/>
            <person name="Lind A.E."/>
            <person name="van Eijk R."/>
            <person name="Schleper C."/>
            <person name="Guy L."/>
            <person name="Ettema T.J."/>
        </authorList>
    </citation>
    <scope>NUCLEOTIDE SEQUENCE</scope>
</reference>
<organism evidence="1">
    <name type="scientific">marine sediment metagenome</name>
    <dbReference type="NCBI Taxonomy" id="412755"/>
    <lineage>
        <taxon>unclassified sequences</taxon>
        <taxon>metagenomes</taxon>
        <taxon>ecological metagenomes</taxon>
    </lineage>
</organism>
<protein>
    <submittedName>
        <fullName evidence="1">Uncharacterized protein</fullName>
    </submittedName>
</protein>
<sequence length="40" mass="4411">MKILVVVFIMVILLLGLGYGYGYVGEAIMNFNTDSVTEAR</sequence>
<gene>
    <name evidence="1" type="ORF">LCGC14_0830270</name>
</gene>
<dbReference type="AlphaFoldDB" id="A0A0F9PKZ7"/>
<comment type="caution">
    <text evidence="1">The sequence shown here is derived from an EMBL/GenBank/DDBJ whole genome shotgun (WGS) entry which is preliminary data.</text>
</comment>
<proteinExistence type="predicted"/>